<evidence type="ECO:0000313" key="3">
    <source>
        <dbReference type="Proteomes" id="UP000656804"/>
    </source>
</evidence>
<name>A0A930V0V6_9ACTN</name>
<evidence type="ECO:0000313" key="2">
    <source>
        <dbReference type="EMBL" id="MBF4161655.1"/>
    </source>
</evidence>
<dbReference type="RefSeq" id="WP_194502926.1">
    <property type="nucleotide sequence ID" value="NZ_JADIVZ010000003.1"/>
</dbReference>
<comment type="caution">
    <text evidence="2">The sequence shown here is derived from an EMBL/GenBank/DDBJ whole genome shotgun (WGS) entry which is preliminary data.</text>
</comment>
<proteinExistence type="predicted"/>
<feature type="region of interest" description="Disordered" evidence="1">
    <location>
        <begin position="1"/>
        <end position="21"/>
    </location>
</feature>
<protein>
    <submittedName>
        <fullName evidence="2">Uncharacterized protein</fullName>
    </submittedName>
</protein>
<accession>A0A930V0V6</accession>
<dbReference type="Proteomes" id="UP000656804">
    <property type="component" value="Unassembled WGS sequence"/>
</dbReference>
<reference evidence="2" key="1">
    <citation type="submission" date="2020-11" db="EMBL/GenBank/DDBJ databases">
        <title>Nocardioides sp. CBS4Y-1, whole genome shotgun sequence.</title>
        <authorList>
            <person name="Tuo L."/>
        </authorList>
    </citation>
    <scope>NUCLEOTIDE SEQUENCE</scope>
    <source>
        <strain evidence="2">CBS4Y-1</strain>
    </source>
</reference>
<dbReference type="AlphaFoldDB" id="A0A930V0V6"/>
<organism evidence="2 3">
    <name type="scientific">Nocardioides acrostichi</name>
    <dbReference type="NCBI Taxonomy" id="2784339"/>
    <lineage>
        <taxon>Bacteria</taxon>
        <taxon>Bacillati</taxon>
        <taxon>Actinomycetota</taxon>
        <taxon>Actinomycetes</taxon>
        <taxon>Propionibacteriales</taxon>
        <taxon>Nocardioidaceae</taxon>
        <taxon>Nocardioides</taxon>
    </lineage>
</organism>
<gene>
    <name evidence="2" type="ORF">ISG29_08130</name>
</gene>
<sequence length="73" mass="7454">MATPDATPGSPTPAAEPDEVDLPADLEPLFVLAGDDNADLWAVGLALAEQFTGLAVAESVVSQVGPFHPVDAR</sequence>
<keyword evidence="3" id="KW-1185">Reference proteome</keyword>
<evidence type="ECO:0000256" key="1">
    <source>
        <dbReference type="SAM" id="MobiDB-lite"/>
    </source>
</evidence>
<dbReference type="EMBL" id="JADIVZ010000003">
    <property type="protein sequence ID" value="MBF4161655.1"/>
    <property type="molecule type" value="Genomic_DNA"/>
</dbReference>